<feature type="transmembrane region" description="Helical" evidence="1">
    <location>
        <begin position="50"/>
        <end position="72"/>
    </location>
</feature>
<name>A0ABW8TAL0_9CLOT</name>
<dbReference type="SUPFAM" id="SSF48317">
    <property type="entry name" value="Acid phosphatase/Vanadium-dependent haloperoxidase"/>
    <property type="match status" value="1"/>
</dbReference>
<dbReference type="Proteomes" id="UP001623592">
    <property type="component" value="Unassembled WGS sequence"/>
</dbReference>
<feature type="domain" description="Inositolphosphotransferase Aur1/Ipt1" evidence="2">
    <location>
        <begin position="57"/>
        <end position="191"/>
    </location>
</feature>
<gene>
    <name evidence="3" type="ORF">ACJDT4_03425</name>
</gene>
<keyword evidence="1" id="KW-0812">Transmembrane</keyword>
<dbReference type="EMBL" id="JBJIAA010000002">
    <property type="protein sequence ID" value="MFL0249460.1"/>
    <property type="molecule type" value="Genomic_DNA"/>
</dbReference>
<sequence length="225" mass="27137">MNKGKDIKNSLFYLSFMLILPLLHIIYKFLNAPHGKIHNLSTIFDECLPFVKVFIVPYITWYVFTYIILIYIYFKNRKIYLRAVITYIVCLIISYFIFYFFQTTVPRPELIGNDIFTNIIRLIYKFDKPFNCFPSIHVISCYIIIKSIKTLKIHKKYTKPLIYFISMLIILSTLLIKQHVLLDILCAILLVETVIRPVFKFDWERFIAWKKKQFLLWMMKKKLET</sequence>
<evidence type="ECO:0000259" key="2">
    <source>
        <dbReference type="Pfam" id="PF14378"/>
    </source>
</evidence>
<organism evidence="3 4">
    <name type="scientific">Clostridium neuense</name>
    <dbReference type="NCBI Taxonomy" id="1728934"/>
    <lineage>
        <taxon>Bacteria</taxon>
        <taxon>Bacillati</taxon>
        <taxon>Bacillota</taxon>
        <taxon>Clostridia</taxon>
        <taxon>Eubacteriales</taxon>
        <taxon>Clostridiaceae</taxon>
        <taxon>Clostridium</taxon>
    </lineage>
</organism>
<protein>
    <submittedName>
        <fullName evidence="3">Phosphatase PAP2 family protein</fullName>
    </submittedName>
</protein>
<feature type="transmembrane region" description="Helical" evidence="1">
    <location>
        <begin position="12"/>
        <end position="30"/>
    </location>
</feature>
<evidence type="ECO:0000256" key="1">
    <source>
        <dbReference type="SAM" id="Phobius"/>
    </source>
</evidence>
<keyword evidence="1" id="KW-0472">Membrane</keyword>
<reference evidence="3 4" key="1">
    <citation type="submission" date="2024-11" db="EMBL/GenBank/DDBJ databases">
        <authorList>
            <person name="Heng Y.C."/>
            <person name="Lim A.C.H."/>
            <person name="Lee J.K.Y."/>
            <person name="Kittelmann S."/>
        </authorList>
    </citation>
    <scope>NUCLEOTIDE SEQUENCE [LARGE SCALE GENOMIC DNA]</scope>
    <source>
        <strain evidence="3 4">WILCCON 0114</strain>
    </source>
</reference>
<evidence type="ECO:0000313" key="3">
    <source>
        <dbReference type="EMBL" id="MFL0249460.1"/>
    </source>
</evidence>
<accession>A0ABW8TAL0</accession>
<dbReference type="Pfam" id="PF14378">
    <property type="entry name" value="PAP2_3"/>
    <property type="match status" value="1"/>
</dbReference>
<evidence type="ECO:0000313" key="4">
    <source>
        <dbReference type="Proteomes" id="UP001623592"/>
    </source>
</evidence>
<keyword evidence="1" id="KW-1133">Transmembrane helix</keyword>
<comment type="caution">
    <text evidence="3">The sequence shown here is derived from an EMBL/GenBank/DDBJ whole genome shotgun (WGS) entry which is preliminary data.</text>
</comment>
<dbReference type="RefSeq" id="WP_406786127.1">
    <property type="nucleotide sequence ID" value="NZ_JBJIAA010000002.1"/>
</dbReference>
<proteinExistence type="predicted"/>
<feature type="transmembrane region" description="Helical" evidence="1">
    <location>
        <begin position="157"/>
        <end position="176"/>
    </location>
</feature>
<keyword evidence="4" id="KW-1185">Reference proteome</keyword>
<dbReference type="InterPro" id="IPR026841">
    <property type="entry name" value="Aur1/Ipt1"/>
</dbReference>
<dbReference type="InterPro" id="IPR036938">
    <property type="entry name" value="PAP2/HPO_sf"/>
</dbReference>
<feature type="transmembrane region" description="Helical" evidence="1">
    <location>
        <begin position="79"/>
        <end position="101"/>
    </location>
</feature>